<accession>A0A0M4MZA8</accession>
<dbReference type="Gene3D" id="3.30.420.40">
    <property type="match status" value="2"/>
</dbReference>
<evidence type="ECO:0000313" key="3">
    <source>
        <dbReference type="EMBL" id="ALE18736.1"/>
    </source>
</evidence>
<keyword evidence="6" id="KW-1185">Reference proteome</keyword>
<dbReference type="Proteomes" id="UP000324288">
    <property type="component" value="Chromosome"/>
</dbReference>
<dbReference type="EMBL" id="LR584267">
    <property type="protein sequence ID" value="VHO00170.1"/>
    <property type="molecule type" value="Genomic_DNA"/>
</dbReference>
<dbReference type="RefSeq" id="WP_053961682.1">
    <property type="nucleotide sequence ID" value="NZ_CAJPTR010000003.1"/>
</dbReference>
<evidence type="ECO:0000313" key="6">
    <source>
        <dbReference type="Proteomes" id="UP000324288"/>
    </source>
</evidence>
<feature type="region of interest" description="Disordered" evidence="1">
    <location>
        <begin position="252"/>
        <end position="273"/>
    </location>
</feature>
<proteinExistence type="predicted"/>
<organism evidence="3 5">
    <name type="scientific">Lawsonella clevelandensis</name>
    <dbReference type="NCBI Taxonomy" id="1528099"/>
    <lineage>
        <taxon>Bacteria</taxon>
        <taxon>Bacillati</taxon>
        <taxon>Actinomycetota</taxon>
        <taxon>Actinomycetes</taxon>
        <taxon>Mycobacteriales</taxon>
        <taxon>Lawsonellaceae</taxon>
        <taxon>Lawsonella</taxon>
    </lineage>
</organism>
<protein>
    <submittedName>
        <fullName evidence="4">tRNA threonylcarbamoyladenosine biosynthesis protein TsaB</fullName>
    </submittedName>
</protein>
<reference evidence="4 6" key="3">
    <citation type="submission" date="2019-04" db="EMBL/GenBank/DDBJ databases">
        <authorList>
            <person name="Seth-Smith MB H."/>
            <person name="Seth-Smith H."/>
        </authorList>
    </citation>
    <scope>NUCLEOTIDE SEQUENCE [LARGE SCALE GENOMIC DNA]</scope>
    <source>
        <strain evidence="4">USB-603019</strain>
    </source>
</reference>
<evidence type="ECO:0000256" key="1">
    <source>
        <dbReference type="SAM" id="MobiDB-lite"/>
    </source>
</evidence>
<dbReference type="STRING" id="1528099.AL705_02605"/>
<dbReference type="NCBIfam" id="TIGR03725">
    <property type="entry name" value="T6A_YeaZ"/>
    <property type="match status" value="1"/>
</dbReference>
<dbReference type="InterPro" id="IPR022496">
    <property type="entry name" value="T6A_TsaB"/>
</dbReference>
<feature type="domain" description="Gcp-like" evidence="2">
    <location>
        <begin position="38"/>
        <end position="159"/>
    </location>
</feature>
<dbReference type="PATRIC" id="fig|1528099.3.peg.525"/>
<dbReference type="GeneID" id="84894513"/>
<evidence type="ECO:0000313" key="5">
    <source>
        <dbReference type="Proteomes" id="UP000068137"/>
    </source>
</evidence>
<dbReference type="KEGG" id="cbq:AL705_02605"/>
<evidence type="ECO:0000259" key="2">
    <source>
        <dbReference type="Pfam" id="PF00814"/>
    </source>
</evidence>
<dbReference type="Proteomes" id="UP000068137">
    <property type="component" value="Chromosome"/>
</dbReference>
<name>A0A0M4MZA8_9ACTN</name>
<reference evidence="3" key="2">
    <citation type="journal article" date="2016" name="Int. J. Syst. Evol. Microbiol.">
        <title>Lawsonella clevelandensis gen. nov., sp. nov., a new member of the suborder Corynebacterineae isolated from human abscesses.</title>
        <authorList>
            <person name="Bell M.E."/>
            <person name="Bernard K.A."/>
            <person name="Harrington S.M."/>
            <person name="Patel N.B."/>
            <person name="Tucker T.A."/>
            <person name="Metcalfe M.G."/>
            <person name="McQuiston J.R."/>
        </authorList>
    </citation>
    <scope>NUCLEOTIDE SEQUENCE</scope>
    <source>
        <strain evidence="3">X1698</strain>
    </source>
</reference>
<gene>
    <name evidence="4" type="primary">tsaB</name>
    <name evidence="3" type="ORF">AL705_02605</name>
    <name evidence="4" type="ORF">LC603019_00534</name>
</gene>
<dbReference type="EMBL" id="CP012390">
    <property type="protein sequence ID" value="ALE18736.1"/>
    <property type="molecule type" value="Genomic_DNA"/>
</dbReference>
<dbReference type="SUPFAM" id="SSF53067">
    <property type="entry name" value="Actin-like ATPase domain"/>
    <property type="match status" value="2"/>
</dbReference>
<dbReference type="InterPro" id="IPR000905">
    <property type="entry name" value="Gcp-like_dom"/>
</dbReference>
<dbReference type="GO" id="GO:0002949">
    <property type="term" value="P:tRNA threonylcarbamoyladenosine modification"/>
    <property type="evidence" value="ECO:0007669"/>
    <property type="project" value="InterPro"/>
</dbReference>
<evidence type="ECO:0000313" key="4">
    <source>
        <dbReference type="EMBL" id="VHO00170.1"/>
    </source>
</evidence>
<dbReference type="OrthoDB" id="9809995at2"/>
<reference evidence="3 5" key="1">
    <citation type="journal article" date="2015" name="Genome Announc.">
        <title>Complete Genome Sequences for Two Strains of a Novel Fastidious, Partially Acid-Fast, Gram-Positive Corynebacterineae Bacterium, Derived from Human Clinical Samples.</title>
        <authorList>
            <person name="Nicholson A.C."/>
            <person name="Bell M."/>
            <person name="Humrighouse B.W."/>
            <person name="McQuiston J.R."/>
        </authorList>
    </citation>
    <scope>NUCLEOTIDE SEQUENCE [LARGE SCALE GENOMIC DNA]</scope>
    <source>
        <strain evidence="3 5">X1698</strain>
    </source>
</reference>
<dbReference type="Pfam" id="PF00814">
    <property type="entry name" value="TsaD"/>
    <property type="match status" value="1"/>
</dbReference>
<sequence length="273" mass="28952">MLVFALDTSTPAVTAGLVSLEEEAFPTTLARRVTINPKAHCELLTPHVLECCADAGVDLADVDAIVAGTGPGPFTGLRVGLATATALGDALHIPVYGVCSLDAIAVDTWDEIRRAELAARTNQDERVLAAQKLLVVTDARRREVYWATYSLQGILADEVLETADSGPQGDTAQLLAWAVPARLDGPAVNKPDDISVTRVACVAGTRKYRSSFQCPHVDVEYPDPAALVMVAREQLLSSAAAAPLQPLYLRRPDAVPPRPRPVSAAITGLGERS</sequence>
<dbReference type="InterPro" id="IPR043129">
    <property type="entry name" value="ATPase_NBD"/>
</dbReference>
<dbReference type="AlphaFoldDB" id="A0A0M4MZA8"/>